<reference evidence="1" key="1">
    <citation type="submission" date="2021-06" db="EMBL/GenBank/DDBJ databases">
        <authorList>
            <person name="Hodson N. C."/>
            <person name="Mongue J. A."/>
            <person name="Jaron S. K."/>
        </authorList>
    </citation>
    <scope>NUCLEOTIDE SEQUENCE</scope>
</reference>
<evidence type="ECO:0000313" key="1">
    <source>
        <dbReference type="EMBL" id="CAG7823737.1"/>
    </source>
</evidence>
<protein>
    <submittedName>
        <fullName evidence="1">Uncharacterized protein</fullName>
    </submittedName>
</protein>
<sequence>VGSDEDTEPPDVDTDNVVVIQEHDEFDKFTIPWLKTMRCAAHALQLAVWDFIKARNIQAIIVKARWLVRKLRTPTLRYVLKAGSYLRL</sequence>
<keyword evidence="2" id="KW-1185">Reference proteome</keyword>
<feature type="non-terminal residue" evidence="1">
    <location>
        <position position="1"/>
    </location>
</feature>
<comment type="caution">
    <text evidence="1">The sequence shown here is derived from an EMBL/GenBank/DDBJ whole genome shotgun (WGS) entry which is preliminary data.</text>
</comment>
<dbReference type="EMBL" id="CAJVCH010530417">
    <property type="protein sequence ID" value="CAG7823737.1"/>
    <property type="molecule type" value="Genomic_DNA"/>
</dbReference>
<accession>A0A8J2PCJ2</accession>
<dbReference type="AlphaFoldDB" id="A0A8J2PCJ2"/>
<dbReference type="Proteomes" id="UP000708208">
    <property type="component" value="Unassembled WGS sequence"/>
</dbReference>
<organism evidence="1 2">
    <name type="scientific">Allacma fusca</name>
    <dbReference type="NCBI Taxonomy" id="39272"/>
    <lineage>
        <taxon>Eukaryota</taxon>
        <taxon>Metazoa</taxon>
        <taxon>Ecdysozoa</taxon>
        <taxon>Arthropoda</taxon>
        <taxon>Hexapoda</taxon>
        <taxon>Collembola</taxon>
        <taxon>Symphypleona</taxon>
        <taxon>Sminthuridae</taxon>
        <taxon>Allacma</taxon>
    </lineage>
</organism>
<proteinExistence type="predicted"/>
<dbReference type="OrthoDB" id="8063559at2759"/>
<evidence type="ECO:0000313" key="2">
    <source>
        <dbReference type="Proteomes" id="UP000708208"/>
    </source>
</evidence>
<name>A0A8J2PCJ2_9HEXA</name>
<gene>
    <name evidence="1" type="ORF">AFUS01_LOCUS33937</name>
</gene>